<feature type="binding site" evidence="6">
    <location>
        <position position="63"/>
    </location>
    <ligand>
        <name>(6R)-10-formyltetrahydrofolate</name>
        <dbReference type="ChEBI" id="CHEBI:195366"/>
    </ligand>
</feature>
<feature type="binding site" evidence="6">
    <location>
        <begin position="12"/>
        <end position="14"/>
    </location>
    <ligand>
        <name>N(1)-(5-phospho-beta-D-ribosyl)glycinamide</name>
        <dbReference type="ChEBI" id="CHEBI:143788"/>
    </ligand>
</feature>
<feature type="domain" description="Formyl transferase N-terminal" evidence="7">
    <location>
        <begin position="4"/>
        <end position="179"/>
    </location>
</feature>
<dbReference type="EC" id="2.1.2.2" evidence="6"/>
<dbReference type="PANTHER" id="PTHR43369">
    <property type="entry name" value="PHOSPHORIBOSYLGLYCINAMIDE FORMYLTRANSFERASE"/>
    <property type="match status" value="1"/>
</dbReference>
<dbReference type="AlphaFoldDB" id="H3NMF9"/>
<dbReference type="HOGENOM" id="CLU_038395_1_3_9"/>
<dbReference type="PATRIC" id="fig|883114.3.peg.514"/>
<evidence type="ECO:0000256" key="5">
    <source>
        <dbReference type="ARBA" id="ARBA00047664"/>
    </source>
</evidence>
<dbReference type="NCBIfam" id="TIGR00639">
    <property type="entry name" value="PurN"/>
    <property type="match status" value="1"/>
</dbReference>
<gene>
    <name evidence="6" type="primary">purN</name>
    <name evidence="8" type="ORF">HMPREF9709_00520</name>
</gene>
<sequence length="187" mass="21612">MIDVAVFASGTGSNLVNLVQNEELKNYINIKLLVCDNPKAKVIERAKELGVETLVFNPKEYSKKIDFEKMLLEQVKDFKYLLLAGYMRVISTYFLENYEGKIINIHPSLLPLYKGINSIERAYNNKDEEIGVTIHFVNEEVDGGEILAQDKFTVDYNKSLEDITQQVHKLEHRLYPNTLIELLRKEN</sequence>
<reference evidence="8 9" key="1">
    <citation type="submission" date="2012-01" db="EMBL/GenBank/DDBJ databases">
        <title>The Genome Sequence of Helcococcus kunzii ATCC 51366.</title>
        <authorList>
            <consortium name="The Broad Institute Genome Sequencing Platform"/>
            <person name="Earl A."/>
            <person name="Ward D."/>
            <person name="Feldgarden M."/>
            <person name="Gevers D."/>
            <person name="Huys G."/>
            <person name="Young S.K."/>
            <person name="Zeng Q."/>
            <person name="Gargeya S."/>
            <person name="Fitzgerald M."/>
            <person name="Haas B."/>
            <person name="Abouelleil A."/>
            <person name="Alvarado L."/>
            <person name="Arachchi H.M."/>
            <person name="Berlin A."/>
            <person name="Chapman S.B."/>
            <person name="Gearin G."/>
            <person name="Goldberg J."/>
            <person name="Griggs A."/>
            <person name="Gujja S."/>
            <person name="Hansen M."/>
            <person name="Heiman D."/>
            <person name="Howarth C."/>
            <person name="Larimer J."/>
            <person name="Lui A."/>
            <person name="MacDonald P.J.P."/>
            <person name="McCowen C."/>
            <person name="Montmayeur A."/>
            <person name="Murphy C."/>
            <person name="Neiman D."/>
            <person name="Pearson M."/>
            <person name="Priest M."/>
            <person name="Roberts A."/>
            <person name="Saif S."/>
            <person name="Shea T."/>
            <person name="Sisk P."/>
            <person name="Stolte C."/>
            <person name="Sykes S."/>
            <person name="Wortman J."/>
            <person name="Nusbaum C."/>
            <person name="Birren B."/>
        </authorList>
    </citation>
    <scope>NUCLEOTIDE SEQUENCE [LARGE SCALE GENOMIC DNA]</scope>
    <source>
        <strain evidence="8 9">ATCC 51366</strain>
    </source>
</reference>
<dbReference type="PROSITE" id="PS00373">
    <property type="entry name" value="GART"/>
    <property type="match status" value="1"/>
</dbReference>
<comment type="function">
    <text evidence="6">Catalyzes the transfer of a formyl group from 10-formyltetrahydrofolate to 5-phospho-ribosyl-glycinamide (GAR), producing 5-phospho-ribosyl-N-formylglycinamide (FGAR) and tetrahydrofolate.</text>
</comment>
<dbReference type="OrthoDB" id="9806170at2"/>
<dbReference type="eggNOG" id="COG0299">
    <property type="taxonomic scope" value="Bacteria"/>
</dbReference>
<keyword evidence="2 6" id="KW-0808">Transferase</keyword>
<dbReference type="Proteomes" id="UP000004191">
    <property type="component" value="Unassembled WGS sequence"/>
</dbReference>
<feature type="site" description="Raises pKa of active site His" evidence="6">
    <location>
        <position position="142"/>
    </location>
</feature>
<evidence type="ECO:0000256" key="1">
    <source>
        <dbReference type="ARBA" id="ARBA00005054"/>
    </source>
</evidence>
<proteinExistence type="inferred from homology"/>
<dbReference type="GeneID" id="96998534"/>
<dbReference type="Gene3D" id="3.40.50.170">
    <property type="entry name" value="Formyl transferase, N-terminal domain"/>
    <property type="match status" value="1"/>
</dbReference>
<protein>
    <recommendedName>
        <fullName evidence="6">Phosphoribosylglycinamide formyltransferase</fullName>
        <ecNumber evidence="6">2.1.2.2</ecNumber>
    </recommendedName>
    <alternativeName>
        <fullName evidence="6">5'-phosphoribosylglycinamide transformylase</fullName>
    </alternativeName>
    <alternativeName>
        <fullName evidence="6">GAR transformylase</fullName>
        <shortName evidence="6">GART</shortName>
    </alternativeName>
</protein>
<dbReference type="SUPFAM" id="SSF53328">
    <property type="entry name" value="Formyltransferase"/>
    <property type="match status" value="1"/>
</dbReference>
<evidence type="ECO:0000256" key="2">
    <source>
        <dbReference type="ARBA" id="ARBA00022679"/>
    </source>
</evidence>
<comment type="similarity">
    <text evidence="4 6">Belongs to the GART family.</text>
</comment>
<comment type="caution">
    <text evidence="8">The sequence shown here is derived from an EMBL/GenBank/DDBJ whole genome shotgun (WGS) entry which is preliminary data.</text>
</comment>
<evidence type="ECO:0000256" key="4">
    <source>
        <dbReference type="ARBA" id="ARBA00038440"/>
    </source>
</evidence>
<feature type="active site" description="Proton donor" evidence="6">
    <location>
        <position position="106"/>
    </location>
</feature>
<dbReference type="CDD" id="cd08645">
    <property type="entry name" value="FMT_core_GART"/>
    <property type="match status" value="1"/>
</dbReference>
<keyword evidence="9" id="KW-1185">Reference proteome</keyword>
<dbReference type="GO" id="GO:0005829">
    <property type="term" value="C:cytosol"/>
    <property type="evidence" value="ECO:0007669"/>
    <property type="project" value="TreeGrafter"/>
</dbReference>
<dbReference type="GO" id="GO:0006189">
    <property type="term" value="P:'de novo' IMP biosynthetic process"/>
    <property type="evidence" value="ECO:0007669"/>
    <property type="project" value="UniProtKB-UniRule"/>
</dbReference>
<dbReference type="InterPro" id="IPR036477">
    <property type="entry name" value="Formyl_transf_N_sf"/>
</dbReference>
<dbReference type="RefSeq" id="WP_005397695.1">
    <property type="nucleotide sequence ID" value="NZ_JH601088.1"/>
</dbReference>
<dbReference type="InterPro" id="IPR001555">
    <property type="entry name" value="GART_AS"/>
</dbReference>
<evidence type="ECO:0000256" key="3">
    <source>
        <dbReference type="ARBA" id="ARBA00022755"/>
    </source>
</evidence>
<dbReference type="Pfam" id="PF00551">
    <property type="entry name" value="Formyl_trans_N"/>
    <property type="match status" value="1"/>
</dbReference>
<comment type="caution">
    <text evidence="6">Lacks conserved residue(s) required for the propagation of feature annotation.</text>
</comment>
<evidence type="ECO:0000259" key="7">
    <source>
        <dbReference type="Pfam" id="PF00551"/>
    </source>
</evidence>
<dbReference type="InterPro" id="IPR002376">
    <property type="entry name" value="Formyl_transf_N"/>
</dbReference>
<accession>H3NMF9</accession>
<dbReference type="PANTHER" id="PTHR43369:SF2">
    <property type="entry name" value="PHOSPHORIBOSYLGLYCINAMIDE FORMYLTRANSFERASE"/>
    <property type="match status" value="1"/>
</dbReference>
<keyword evidence="3 6" id="KW-0658">Purine biosynthesis</keyword>
<dbReference type="EMBL" id="AGEI01000014">
    <property type="protein sequence ID" value="EHR35045.1"/>
    <property type="molecule type" value="Genomic_DNA"/>
</dbReference>
<evidence type="ECO:0000256" key="6">
    <source>
        <dbReference type="HAMAP-Rule" id="MF_01930"/>
    </source>
</evidence>
<dbReference type="UniPathway" id="UPA00074">
    <property type="reaction ID" value="UER00126"/>
</dbReference>
<comment type="pathway">
    <text evidence="1 6">Purine metabolism; IMP biosynthesis via de novo pathway; N(2)-formyl-N(1)-(5-phospho-D-ribosyl)glycinamide from N(1)-(5-phospho-D-ribosyl)glycinamide (10-formyl THF route): step 1/1.</text>
</comment>
<feature type="binding site" evidence="6">
    <location>
        <position position="104"/>
    </location>
    <ligand>
        <name>(6R)-10-formyltetrahydrofolate</name>
        <dbReference type="ChEBI" id="CHEBI:195366"/>
    </ligand>
</feature>
<comment type="catalytic activity">
    <reaction evidence="5 6">
        <text>N(1)-(5-phospho-beta-D-ribosyl)glycinamide + (6R)-10-formyltetrahydrofolate = N(2)-formyl-N(1)-(5-phospho-beta-D-ribosyl)glycinamide + (6S)-5,6,7,8-tetrahydrofolate + H(+)</text>
        <dbReference type="Rhea" id="RHEA:15053"/>
        <dbReference type="ChEBI" id="CHEBI:15378"/>
        <dbReference type="ChEBI" id="CHEBI:57453"/>
        <dbReference type="ChEBI" id="CHEBI:143788"/>
        <dbReference type="ChEBI" id="CHEBI:147286"/>
        <dbReference type="ChEBI" id="CHEBI:195366"/>
        <dbReference type="EC" id="2.1.2.2"/>
    </reaction>
</comment>
<dbReference type="HAMAP" id="MF_01930">
    <property type="entry name" value="PurN"/>
    <property type="match status" value="1"/>
</dbReference>
<dbReference type="STRING" id="883114.HMPREF9709_00520"/>
<evidence type="ECO:0000313" key="8">
    <source>
        <dbReference type="EMBL" id="EHR35045.1"/>
    </source>
</evidence>
<organism evidence="8 9">
    <name type="scientific">Helcococcus kunzii ATCC 51366</name>
    <dbReference type="NCBI Taxonomy" id="883114"/>
    <lineage>
        <taxon>Bacteria</taxon>
        <taxon>Bacillati</taxon>
        <taxon>Bacillota</taxon>
        <taxon>Tissierellia</taxon>
        <taxon>Tissierellales</taxon>
        <taxon>Peptoniphilaceae</taxon>
        <taxon>Helcococcus</taxon>
    </lineage>
</organism>
<dbReference type="InterPro" id="IPR004607">
    <property type="entry name" value="GART"/>
</dbReference>
<dbReference type="GO" id="GO:0004644">
    <property type="term" value="F:phosphoribosylglycinamide formyltransferase activity"/>
    <property type="evidence" value="ECO:0007669"/>
    <property type="project" value="UniProtKB-UniRule"/>
</dbReference>
<name>H3NMF9_9FIRM</name>
<evidence type="ECO:0000313" key="9">
    <source>
        <dbReference type="Proteomes" id="UP000004191"/>
    </source>
</evidence>